<keyword evidence="3" id="KW-1185">Reference proteome</keyword>
<feature type="domain" description="VOC" evidence="1">
    <location>
        <begin position="11"/>
        <end position="125"/>
    </location>
</feature>
<evidence type="ECO:0000313" key="3">
    <source>
        <dbReference type="Proteomes" id="UP000198327"/>
    </source>
</evidence>
<gene>
    <name evidence="2" type="ORF">SAMN05421642_110177</name>
</gene>
<dbReference type="PANTHER" id="PTHR36437:SF2">
    <property type="entry name" value="GLYOXALASE_BLEOMYCIN RESISTANCE PROTEIN_DIOXYGENASE"/>
    <property type="match status" value="1"/>
</dbReference>
<dbReference type="SUPFAM" id="SSF54593">
    <property type="entry name" value="Glyoxalase/Bleomycin resistance protein/Dihydroxybiphenyl dioxygenase"/>
    <property type="match status" value="1"/>
</dbReference>
<dbReference type="GO" id="GO:0051213">
    <property type="term" value="F:dioxygenase activity"/>
    <property type="evidence" value="ECO:0007669"/>
    <property type="project" value="UniProtKB-KW"/>
</dbReference>
<keyword evidence="2" id="KW-0223">Dioxygenase</keyword>
<dbReference type="Pfam" id="PF00903">
    <property type="entry name" value="Glyoxalase"/>
    <property type="match status" value="1"/>
</dbReference>
<dbReference type="RefSeq" id="WP_089248643.1">
    <property type="nucleotide sequence ID" value="NZ_FZOW01000010.1"/>
</dbReference>
<dbReference type="Gene3D" id="3.10.180.10">
    <property type="entry name" value="2,3-Dihydroxybiphenyl 1,2-Dioxygenase, domain 1"/>
    <property type="match status" value="1"/>
</dbReference>
<evidence type="ECO:0000259" key="1">
    <source>
        <dbReference type="PROSITE" id="PS51819"/>
    </source>
</evidence>
<dbReference type="OrthoDB" id="197463at2"/>
<protein>
    <submittedName>
        <fullName evidence="2">Catechol 2,3-dioxygenase</fullName>
    </submittedName>
</protein>
<dbReference type="EMBL" id="FZOW01000010">
    <property type="protein sequence ID" value="SNT17544.1"/>
    <property type="molecule type" value="Genomic_DNA"/>
</dbReference>
<proteinExistence type="predicted"/>
<dbReference type="InterPro" id="IPR029068">
    <property type="entry name" value="Glyas_Bleomycin-R_OHBP_Dase"/>
</dbReference>
<reference evidence="3" key="1">
    <citation type="submission" date="2017-06" db="EMBL/GenBank/DDBJ databases">
        <authorList>
            <person name="Varghese N."/>
            <person name="Submissions S."/>
        </authorList>
    </citation>
    <scope>NUCLEOTIDE SEQUENCE [LARGE SCALE GENOMIC DNA]</scope>
    <source>
        <strain evidence="3">JCM 23211</strain>
    </source>
</reference>
<evidence type="ECO:0000313" key="2">
    <source>
        <dbReference type="EMBL" id="SNT17544.1"/>
    </source>
</evidence>
<name>A0A239KK45_9NOCA</name>
<keyword evidence="2" id="KW-0560">Oxidoreductase</keyword>
<dbReference type="PROSITE" id="PS51819">
    <property type="entry name" value="VOC"/>
    <property type="match status" value="1"/>
</dbReference>
<dbReference type="Proteomes" id="UP000198327">
    <property type="component" value="Unassembled WGS sequence"/>
</dbReference>
<sequence length="125" mass="13586">MTDTTPTWITGVRTIAIPVTDQDASIEFYSTTLGFETTVDGFIDELGTRWVQMSSADASIALIPGYPSFEAGRDTGVRLTTPDAAALHAHLTDNGVKVSELLLWEGLPPMFEFSDPDGNVLYVME</sequence>
<dbReference type="PANTHER" id="PTHR36437">
    <property type="entry name" value="GLYOXALASE/BLEOMYCIN RESISTANCE PROTEIN/DIOXYGENASE"/>
    <property type="match status" value="1"/>
</dbReference>
<dbReference type="InterPro" id="IPR037523">
    <property type="entry name" value="VOC_core"/>
</dbReference>
<dbReference type="AlphaFoldDB" id="A0A239KK45"/>
<organism evidence="2 3">
    <name type="scientific">Rhodococcoides kyotonense</name>
    <dbReference type="NCBI Taxonomy" id="398843"/>
    <lineage>
        <taxon>Bacteria</taxon>
        <taxon>Bacillati</taxon>
        <taxon>Actinomycetota</taxon>
        <taxon>Actinomycetes</taxon>
        <taxon>Mycobacteriales</taxon>
        <taxon>Nocardiaceae</taxon>
        <taxon>Rhodococcoides</taxon>
    </lineage>
</organism>
<accession>A0A239KK45</accession>
<dbReference type="InterPro" id="IPR004360">
    <property type="entry name" value="Glyas_Fos-R_dOase_dom"/>
</dbReference>